<keyword evidence="1" id="KW-0732">Signal</keyword>
<feature type="signal peptide" evidence="1">
    <location>
        <begin position="1"/>
        <end position="28"/>
    </location>
</feature>
<evidence type="ECO:0000313" key="2">
    <source>
        <dbReference type="EMBL" id="OQV24941.1"/>
    </source>
</evidence>
<dbReference type="OrthoDB" id="2160190at2759"/>
<evidence type="ECO:0000256" key="1">
    <source>
        <dbReference type="SAM" id="SignalP"/>
    </source>
</evidence>
<feature type="chain" id="PRO_5012461410" evidence="1">
    <location>
        <begin position="29"/>
        <end position="96"/>
    </location>
</feature>
<sequence>MRLRRPGRRQVWQISWIHFALLLQRIISFEKENIHSCHHFPEAGAVIWGTSYDSALSICLSGKNLCLVGQLACHNGTTAATCYTNFANFEKLQAIS</sequence>
<accession>A0A1W0XCE7</accession>
<organism evidence="2 3">
    <name type="scientific">Hypsibius exemplaris</name>
    <name type="common">Freshwater tardigrade</name>
    <dbReference type="NCBI Taxonomy" id="2072580"/>
    <lineage>
        <taxon>Eukaryota</taxon>
        <taxon>Metazoa</taxon>
        <taxon>Ecdysozoa</taxon>
        <taxon>Tardigrada</taxon>
        <taxon>Eutardigrada</taxon>
        <taxon>Parachela</taxon>
        <taxon>Hypsibioidea</taxon>
        <taxon>Hypsibiidae</taxon>
        <taxon>Hypsibius</taxon>
    </lineage>
</organism>
<gene>
    <name evidence="2" type="ORF">BV898_01151</name>
</gene>
<dbReference type="EMBL" id="MTYJ01000004">
    <property type="protein sequence ID" value="OQV24941.1"/>
    <property type="molecule type" value="Genomic_DNA"/>
</dbReference>
<dbReference type="Proteomes" id="UP000192578">
    <property type="component" value="Unassembled WGS sequence"/>
</dbReference>
<comment type="caution">
    <text evidence="2">The sequence shown here is derived from an EMBL/GenBank/DDBJ whole genome shotgun (WGS) entry which is preliminary data.</text>
</comment>
<proteinExistence type="predicted"/>
<keyword evidence="3" id="KW-1185">Reference proteome</keyword>
<protein>
    <submittedName>
        <fullName evidence="2">Uncharacterized protein</fullName>
    </submittedName>
</protein>
<dbReference type="AlphaFoldDB" id="A0A1W0XCE7"/>
<name>A0A1W0XCE7_HYPEX</name>
<reference evidence="3" key="1">
    <citation type="submission" date="2017-01" db="EMBL/GenBank/DDBJ databases">
        <title>Comparative genomics of anhydrobiosis in the tardigrade Hypsibius dujardini.</title>
        <authorList>
            <person name="Yoshida Y."/>
            <person name="Koutsovoulos G."/>
            <person name="Laetsch D."/>
            <person name="Stevens L."/>
            <person name="Kumar S."/>
            <person name="Horikawa D."/>
            <person name="Ishino K."/>
            <person name="Komine S."/>
            <person name="Tomita M."/>
            <person name="Blaxter M."/>
            <person name="Arakawa K."/>
        </authorList>
    </citation>
    <scope>NUCLEOTIDE SEQUENCE [LARGE SCALE GENOMIC DNA]</scope>
    <source>
        <strain evidence="3">Z151</strain>
    </source>
</reference>
<evidence type="ECO:0000313" key="3">
    <source>
        <dbReference type="Proteomes" id="UP000192578"/>
    </source>
</evidence>